<dbReference type="Gene3D" id="3.60.20.10">
    <property type="entry name" value="Glutamine Phosphoribosylpyrophosphate, subunit 1, domain 1"/>
    <property type="match status" value="2"/>
</dbReference>
<dbReference type="EC" id="2.4.2.14" evidence="4"/>
<name>A0A1A6AWB8_9CLOT</name>
<evidence type="ECO:0000256" key="1">
    <source>
        <dbReference type="ARBA" id="ARBA00022679"/>
    </source>
</evidence>
<organism evidence="4 5">
    <name type="scientific">Clostridium ragsdalei P11</name>
    <dbReference type="NCBI Taxonomy" id="1353534"/>
    <lineage>
        <taxon>Bacteria</taxon>
        <taxon>Bacillati</taxon>
        <taxon>Bacillota</taxon>
        <taxon>Clostridia</taxon>
        <taxon>Eubacteriales</taxon>
        <taxon>Clostridiaceae</taxon>
        <taxon>Clostridium</taxon>
    </lineage>
</organism>
<dbReference type="InterPro" id="IPR017932">
    <property type="entry name" value="GATase_2_dom"/>
</dbReference>
<reference evidence="4 5" key="1">
    <citation type="journal article" date="2012" name="Front. Microbiol.">
        <title>Draft Genome Sequence of the Virulent Strain 01-B526 of the Fish Pathogen Aeromonas salmonicida.</title>
        <authorList>
            <person name="Charette S.J."/>
            <person name="Brochu F."/>
            <person name="Boyle B."/>
            <person name="Filion G."/>
            <person name="Tanaka K.H."/>
            <person name="Derome N."/>
        </authorList>
    </citation>
    <scope>NUCLEOTIDE SEQUENCE [LARGE SCALE GENOMIC DNA]</scope>
    <source>
        <strain evidence="4 5">P11</strain>
    </source>
</reference>
<dbReference type="SUPFAM" id="SSF56235">
    <property type="entry name" value="N-terminal nucleophile aminohydrolases (Ntn hydrolases)"/>
    <property type="match status" value="1"/>
</dbReference>
<comment type="caution">
    <text evidence="4">The sequence shown here is derived from an EMBL/GenBank/DDBJ whole genome shotgun (WGS) entry which is preliminary data.</text>
</comment>
<dbReference type="Pfam" id="PF13537">
    <property type="entry name" value="GATase_7"/>
    <property type="match status" value="1"/>
</dbReference>
<dbReference type="EMBL" id="LROS01000013">
    <property type="protein sequence ID" value="OBR94342.1"/>
    <property type="molecule type" value="Genomic_DNA"/>
</dbReference>
<keyword evidence="5" id="KW-1185">Reference proteome</keyword>
<dbReference type="AlphaFoldDB" id="A0A1A6AWB8"/>
<keyword evidence="2" id="KW-0315">Glutamine amidotransferase</keyword>
<gene>
    <name evidence="4" type="primary">purF_2</name>
    <name evidence="4" type="ORF">CLRAG_15090</name>
</gene>
<proteinExistence type="predicted"/>
<evidence type="ECO:0000313" key="5">
    <source>
        <dbReference type="Proteomes" id="UP000093954"/>
    </source>
</evidence>
<feature type="domain" description="Glutamine amidotransferase type-2" evidence="3">
    <location>
        <begin position="16"/>
        <end position="206"/>
    </location>
</feature>
<evidence type="ECO:0000313" key="4">
    <source>
        <dbReference type="EMBL" id="OBR94342.1"/>
    </source>
</evidence>
<evidence type="ECO:0000256" key="2">
    <source>
        <dbReference type="ARBA" id="ARBA00022962"/>
    </source>
</evidence>
<dbReference type="GO" id="GO:0004044">
    <property type="term" value="F:amidophosphoribosyltransferase activity"/>
    <property type="evidence" value="ECO:0007669"/>
    <property type="project" value="UniProtKB-EC"/>
</dbReference>
<sequence length="235" mass="26074">MYELKGIQEDKPKEACGIFGVFSNEDIYLGNIMYYGLSALQHRGQESAGIAISDGEQINCYKGMGLVSQVFDVEKLQELKGKIAIAHNGNITNAEGLKEKLKAKGAVFKTTSDSEVILKLLEMEPHVEIKDKFINGLKYLKGSYSLILSTKDTLIAVRDSLGIRPLCIGKLNGNYVISSESCALSSLKIEFIRDVNPGEMIIISNKSMESVNVFKKKIMDFVHLNIYILLEETVL</sequence>
<dbReference type="Proteomes" id="UP000093954">
    <property type="component" value="Unassembled WGS sequence"/>
</dbReference>
<keyword evidence="1 4" id="KW-0808">Transferase</keyword>
<accession>A0A1A6AWB8</accession>
<dbReference type="PANTHER" id="PTHR11907">
    <property type="entry name" value="AMIDOPHOSPHORIBOSYLTRANSFERASE"/>
    <property type="match status" value="1"/>
</dbReference>
<keyword evidence="4" id="KW-0328">Glycosyltransferase</keyword>
<protein>
    <submittedName>
        <fullName evidence="4">Amidophosphoribosyltransferase</fullName>
        <ecNumber evidence="4">2.4.2.14</ecNumber>
    </submittedName>
</protein>
<dbReference type="PROSITE" id="PS51278">
    <property type="entry name" value="GATASE_TYPE_2"/>
    <property type="match status" value="1"/>
</dbReference>
<dbReference type="PATRIC" id="fig|1353534.3.peg.1531"/>
<evidence type="ECO:0000259" key="3">
    <source>
        <dbReference type="PROSITE" id="PS51278"/>
    </source>
</evidence>
<dbReference type="InterPro" id="IPR029055">
    <property type="entry name" value="Ntn_hydrolases_N"/>
</dbReference>